<gene>
    <name evidence="1" type="ORF">CU098_002407</name>
</gene>
<accession>A0A367IND3</accession>
<reference evidence="1 2" key="1">
    <citation type="journal article" date="2018" name="G3 (Bethesda)">
        <title>Phylogenetic and Phylogenomic Definition of Rhizopus Species.</title>
        <authorList>
            <person name="Gryganskyi A.P."/>
            <person name="Golan J."/>
            <person name="Dolatabadi S."/>
            <person name="Mondo S."/>
            <person name="Robb S."/>
            <person name="Idnurm A."/>
            <person name="Muszewska A."/>
            <person name="Steczkiewicz K."/>
            <person name="Masonjones S."/>
            <person name="Liao H.L."/>
            <person name="Gajdeczka M.T."/>
            <person name="Anike F."/>
            <person name="Vuek A."/>
            <person name="Anishchenko I.M."/>
            <person name="Voigt K."/>
            <person name="de Hoog G.S."/>
            <person name="Smith M.E."/>
            <person name="Heitman J."/>
            <person name="Vilgalys R."/>
            <person name="Stajich J.E."/>
        </authorList>
    </citation>
    <scope>NUCLEOTIDE SEQUENCE [LARGE SCALE GENOMIC DNA]</scope>
    <source>
        <strain evidence="1 2">LSU 92-RS-03</strain>
    </source>
</reference>
<proteinExistence type="predicted"/>
<protein>
    <submittedName>
        <fullName evidence="1">Uncharacterized protein</fullName>
    </submittedName>
</protein>
<comment type="caution">
    <text evidence="1">The sequence shown here is derived from an EMBL/GenBank/DDBJ whole genome shotgun (WGS) entry which is preliminary data.</text>
</comment>
<dbReference type="AlphaFoldDB" id="A0A367IND3"/>
<feature type="non-terminal residue" evidence="1">
    <location>
        <position position="74"/>
    </location>
</feature>
<sequence length="74" mass="8638">AFEGIKIHRNCSTVTPLFFIRCSLMDLNLQKESKVAIYGIASRWSKKMLFRNRKRRDNFEALLGSEQSQSNKTK</sequence>
<evidence type="ECO:0000313" key="1">
    <source>
        <dbReference type="EMBL" id="RCH79011.1"/>
    </source>
</evidence>
<evidence type="ECO:0000313" key="2">
    <source>
        <dbReference type="Proteomes" id="UP000253551"/>
    </source>
</evidence>
<feature type="non-terminal residue" evidence="1">
    <location>
        <position position="1"/>
    </location>
</feature>
<organism evidence="1 2">
    <name type="scientific">Rhizopus stolonifer</name>
    <name type="common">Rhizopus nigricans</name>
    <dbReference type="NCBI Taxonomy" id="4846"/>
    <lineage>
        <taxon>Eukaryota</taxon>
        <taxon>Fungi</taxon>
        <taxon>Fungi incertae sedis</taxon>
        <taxon>Mucoromycota</taxon>
        <taxon>Mucoromycotina</taxon>
        <taxon>Mucoromycetes</taxon>
        <taxon>Mucorales</taxon>
        <taxon>Mucorineae</taxon>
        <taxon>Rhizopodaceae</taxon>
        <taxon>Rhizopus</taxon>
    </lineage>
</organism>
<dbReference type="Proteomes" id="UP000253551">
    <property type="component" value="Unassembled WGS sequence"/>
</dbReference>
<name>A0A367IND3_RHIST</name>
<dbReference type="EMBL" id="PJQM01006843">
    <property type="protein sequence ID" value="RCH79011.1"/>
    <property type="molecule type" value="Genomic_DNA"/>
</dbReference>
<keyword evidence="2" id="KW-1185">Reference proteome</keyword>